<evidence type="ECO:0000256" key="3">
    <source>
        <dbReference type="ARBA" id="ARBA00022630"/>
    </source>
</evidence>
<dbReference type="PANTHER" id="PTHR11552:SF147">
    <property type="entry name" value="CHOLINE DEHYDROGENASE, MITOCHONDRIAL"/>
    <property type="match status" value="1"/>
</dbReference>
<comment type="cofactor">
    <cofactor evidence="1 5">
        <name>FAD</name>
        <dbReference type="ChEBI" id="CHEBI:57692"/>
    </cofactor>
</comment>
<feature type="domain" description="Glucose-methanol-choline oxidoreductase N-terminal" evidence="7">
    <location>
        <begin position="26"/>
        <end position="335"/>
    </location>
</feature>
<reference evidence="9" key="1">
    <citation type="submission" date="2021-02" db="EMBL/GenBank/DDBJ databases">
        <authorList>
            <person name="Nowell W R."/>
        </authorList>
    </citation>
    <scope>NUCLEOTIDE SEQUENCE</scope>
</reference>
<evidence type="ECO:0000256" key="4">
    <source>
        <dbReference type="ARBA" id="ARBA00022827"/>
    </source>
</evidence>
<keyword evidence="6" id="KW-0812">Transmembrane</keyword>
<dbReference type="Proteomes" id="UP000663874">
    <property type="component" value="Unassembled WGS sequence"/>
</dbReference>
<organism evidence="9 11">
    <name type="scientific">Rotaria sordida</name>
    <dbReference type="NCBI Taxonomy" id="392033"/>
    <lineage>
        <taxon>Eukaryota</taxon>
        <taxon>Metazoa</taxon>
        <taxon>Spiralia</taxon>
        <taxon>Gnathifera</taxon>
        <taxon>Rotifera</taxon>
        <taxon>Eurotatoria</taxon>
        <taxon>Bdelloidea</taxon>
        <taxon>Philodinida</taxon>
        <taxon>Philodinidae</taxon>
        <taxon>Rotaria</taxon>
    </lineage>
</organism>
<keyword evidence="6" id="KW-1133">Transmembrane helix</keyword>
<dbReference type="InterPro" id="IPR036188">
    <property type="entry name" value="FAD/NAD-bd_sf"/>
</dbReference>
<evidence type="ECO:0000256" key="6">
    <source>
        <dbReference type="SAM" id="Phobius"/>
    </source>
</evidence>
<dbReference type="GO" id="GO:0016614">
    <property type="term" value="F:oxidoreductase activity, acting on CH-OH group of donors"/>
    <property type="evidence" value="ECO:0007669"/>
    <property type="project" value="InterPro"/>
</dbReference>
<comment type="similarity">
    <text evidence="2">Belongs to the GMC oxidoreductase family.</text>
</comment>
<dbReference type="Pfam" id="PF00732">
    <property type="entry name" value="GMC_oxred_N"/>
    <property type="match status" value="1"/>
</dbReference>
<evidence type="ECO:0000256" key="5">
    <source>
        <dbReference type="PIRSR" id="PIRSR000137-2"/>
    </source>
</evidence>
<dbReference type="InterPro" id="IPR000172">
    <property type="entry name" value="GMC_OxRdtase_N"/>
</dbReference>
<evidence type="ECO:0000313" key="10">
    <source>
        <dbReference type="EMBL" id="CAF4068086.1"/>
    </source>
</evidence>
<evidence type="ECO:0000313" key="9">
    <source>
        <dbReference type="EMBL" id="CAF1120645.1"/>
    </source>
</evidence>
<dbReference type="Gene3D" id="3.30.560.10">
    <property type="entry name" value="Glucose Oxidase, domain 3"/>
    <property type="match status" value="1"/>
</dbReference>
<dbReference type="EMBL" id="CAJOBE010008724">
    <property type="protein sequence ID" value="CAF4068086.1"/>
    <property type="molecule type" value="Genomic_DNA"/>
</dbReference>
<accession>A0A814QHF3</accession>
<dbReference type="PANTHER" id="PTHR11552">
    <property type="entry name" value="GLUCOSE-METHANOL-CHOLINE GMC OXIDOREDUCTASE"/>
    <property type="match status" value="1"/>
</dbReference>
<dbReference type="SUPFAM" id="SSF51905">
    <property type="entry name" value="FAD/NAD(P)-binding domain"/>
    <property type="match status" value="1"/>
</dbReference>
<keyword evidence="4 5" id="KW-0274">FAD</keyword>
<name>A0A814QHF3_9BILA</name>
<dbReference type="GO" id="GO:0050660">
    <property type="term" value="F:flavin adenine dinucleotide binding"/>
    <property type="evidence" value="ECO:0007669"/>
    <property type="project" value="InterPro"/>
</dbReference>
<feature type="domain" description="Glucose-methanol-choline oxidoreductase C-terminal" evidence="8">
    <location>
        <begin position="418"/>
        <end position="545"/>
    </location>
</feature>
<feature type="binding site" evidence="5">
    <location>
        <position position="105"/>
    </location>
    <ligand>
        <name>FAD</name>
        <dbReference type="ChEBI" id="CHEBI:57692"/>
    </ligand>
</feature>
<evidence type="ECO:0000259" key="8">
    <source>
        <dbReference type="Pfam" id="PF05199"/>
    </source>
</evidence>
<evidence type="ECO:0000259" key="7">
    <source>
        <dbReference type="Pfam" id="PF00732"/>
    </source>
</evidence>
<feature type="transmembrane region" description="Helical" evidence="6">
    <location>
        <begin position="574"/>
        <end position="589"/>
    </location>
</feature>
<evidence type="ECO:0000313" key="11">
    <source>
        <dbReference type="Proteomes" id="UP000663889"/>
    </source>
</evidence>
<dbReference type="InterPro" id="IPR007867">
    <property type="entry name" value="GMC_OxRtase_C"/>
</dbReference>
<sequence length="595" mass="68420">MNTNWFLALAIFYINYIFIITGQEFDFIIVGVGSAGSIMAARLSEPDKNWSVLALDRGSPRNSVRNDTWNEDLSGVHDPNYFSVAQDYLLGRLVRNPRYYGIGGTAMINGMTAVAPSRYLLDQLWPFGWKWNDLFPYMIKMQDHYCYYLPSSLTGISEEDCRMWHGRDGPVDIAPPLFNHMSELLLDMMIECDKDIGFMSDYDNPTRQYGCYFQQQFRHPMNRTDPDSLTVRESTWNAYLNGINRTNLQILDSATVLKLLFDQTDPTKCIGVSYEYKGEVRTAIARKEVILSAGVFDTPKLLQLSGVGPETWLEPLGIKVVENNAEVGRNFVDQMAIYMAFETTEQVPELPWDGGTCGWLLNSGLKTNNMNWTDIQIYCYSRFPALTLDFPIVGYDPILAYSQPSIPFIRFLVFNTQPEAQGTVKIQSLSPYDRPQIDHGWHNLSIYDQNNLQYGVDFVHNMTRYTNWGKRYIKNELFPGNRYGKSDDLHRRLDMCSAYHQAGTCALGKCTDNEARVIGIKNVRICDTSLFPTQLNVNPTFTLYSMCEKIADLVKKEHSDDKQNIGNIYNYKEFYLVILMIFFYLLIYIEKVTTM</sequence>
<feature type="binding site" evidence="5">
    <location>
        <position position="256"/>
    </location>
    <ligand>
        <name>FAD</name>
        <dbReference type="ChEBI" id="CHEBI:57692"/>
    </ligand>
</feature>
<dbReference type="EMBL" id="CAJNOU010000943">
    <property type="protein sequence ID" value="CAF1120645.1"/>
    <property type="molecule type" value="Genomic_DNA"/>
</dbReference>
<protein>
    <submittedName>
        <fullName evidence="9">Uncharacterized protein</fullName>
    </submittedName>
</protein>
<dbReference type="AlphaFoldDB" id="A0A814QHF3"/>
<evidence type="ECO:0000256" key="2">
    <source>
        <dbReference type="ARBA" id="ARBA00010790"/>
    </source>
</evidence>
<dbReference type="InterPro" id="IPR012132">
    <property type="entry name" value="GMC_OxRdtase"/>
</dbReference>
<evidence type="ECO:0000256" key="1">
    <source>
        <dbReference type="ARBA" id="ARBA00001974"/>
    </source>
</evidence>
<proteinExistence type="inferred from homology"/>
<keyword evidence="3" id="KW-0285">Flavoprotein</keyword>
<dbReference type="Pfam" id="PF05199">
    <property type="entry name" value="GMC_oxred_C"/>
    <property type="match status" value="1"/>
</dbReference>
<keyword evidence="6" id="KW-0472">Membrane</keyword>
<dbReference type="PIRSF" id="PIRSF000137">
    <property type="entry name" value="Alcohol_oxidase"/>
    <property type="match status" value="1"/>
</dbReference>
<dbReference type="SUPFAM" id="SSF54373">
    <property type="entry name" value="FAD-linked reductases, C-terminal domain"/>
    <property type="match status" value="1"/>
</dbReference>
<dbReference type="Proteomes" id="UP000663889">
    <property type="component" value="Unassembled WGS sequence"/>
</dbReference>
<dbReference type="Gene3D" id="3.50.50.60">
    <property type="entry name" value="FAD/NAD(P)-binding domain"/>
    <property type="match status" value="1"/>
</dbReference>
<comment type="caution">
    <text evidence="9">The sequence shown here is derived from an EMBL/GenBank/DDBJ whole genome shotgun (WGS) entry which is preliminary data.</text>
</comment>
<gene>
    <name evidence="10" type="ORF">FNK824_LOCUS29646</name>
    <name evidence="9" type="ORF">SEV965_LOCUS16892</name>
</gene>